<dbReference type="Proteomes" id="UP000192277">
    <property type="component" value="Unassembled WGS sequence"/>
</dbReference>
<dbReference type="InterPro" id="IPR045538">
    <property type="entry name" value="CIS_TMP"/>
</dbReference>
<protein>
    <submittedName>
        <fullName evidence="1">Uncharacterized protein</fullName>
    </submittedName>
</protein>
<comment type="caution">
    <text evidence="1">The sequence shown here is derived from an EMBL/GenBank/DDBJ whole genome shotgun (WGS) entry which is preliminary data.</text>
</comment>
<organism evidence="1 2">
    <name type="scientific">Niastella koreensis</name>
    <dbReference type="NCBI Taxonomy" id="354356"/>
    <lineage>
        <taxon>Bacteria</taxon>
        <taxon>Pseudomonadati</taxon>
        <taxon>Bacteroidota</taxon>
        <taxon>Chitinophagia</taxon>
        <taxon>Chitinophagales</taxon>
        <taxon>Chitinophagaceae</taxon>
        <taxon>Niastella</taxon>
    </lineage>
</organism>
<dbReference type="Pfam" id="PF19268">
    <property type="entry name" value="CIS_TMP"/>
    <property type="match status" value="1"/>
</dbReference>
<reference evidence="1 2" key="1">
    <citation type="submission" date="2016-04" db="EMBL/GenBank/DDBJ databases">
        <authorList>
            <person name="Chen L."/>
            <person name="Zhuang W."/>
            <person name="Wang G."/>
        </authorList>
    </citation>
    <scope>NUCLEOTIDE SEQUENCE [LARGE SCALE GENOMIC DNA]</scope>
    <source>
        <strain evidence="2">GR20</strain>
    </source>
</reference>
<name>A0ABX3NY64_9BACT</name>
<evidence type="ECO:0000313" key="2">
    <source>
        <dbReference type="Proteomes" id="UP000192277"/>
    </source>
</evidence>
<evidence type="ECO:0000313" key="1">
    <source>
        <dbReference type="EMBL" id="OQP49218.1"/>
    </source>
</evidence>
<dbReference type="EMBL" id="LWBO01000011">
    <property type="protein sequence ID" value="OQP49218.1"/>
    <property type="molecule type" value="Genomic_DNA"/>
</dbReference>
<proteinExistence type="predicted"/>
<keyword evidence="2" id="KW-1185">Reference proteome</keyword>
<accession>A0ABX3NY64</accession>
<sequence>MGFIGKHIILKQVIDLEYNGRTDGFDLQRAVTEWCHRDVLPHIQEQLGKLRTKGKVYKIDKLEVDVQIDASGNWMANATTQIVQQVHEQIEQEIKKSQDDSLVKPLTLPQQFVEAFIYFLQHGHLPWWSQVSTHHVWQEELENLLITGFDEKARVQLRQLLKQPDVQQRVLYQVPDEVFIKLMVQINAGIEKDVTNLINDIKHLVKDAEERKTVLILFRQSVMTFIYEVVPHQFAEHVYAHFVHQLSARGNLQHLQINKGKLRNTVLKKTIPEEQWRAKADERETDFDHPEPSNISKIKQEGIYIQNAGLVIVAPFLPVLFNKLGLIAGAELTDKRRAVYLVQYIASGRERVAEFELGLAKLLCGLDSDTPVDTNLQLTPEEKTEINDLLLSAIEYWSILKDTSPDGLQHTFLQRSGKLQYLNNEWKLQVEPKAWDVLLQHLPWSMSMIKLPWMPWMLRTEWGYGG</sequence>
<dbReference type="RefSeq" id="WP_014216787.1">
    <property type="nucleotide sequence ID" value="NZ_LWBO01000011.1"/>
</dbReference>
<gene>
    <name evidence="1" type="ORF">A4D02_29950</name>
</gene>